<dbReference type="Gene3D" id="3.30.2030.20">
    <property type="match status" value="1"/>
</dbReference>
<comment type="subcellular location">
    <subcellularLocation>
        <location evidence="1">Cell membrane</location>
        <topology evidence="1">Lipid-anchor</topology>
    </subcellularLocation>
</comment>
<reference evidence="8 10" key="1">
    <citation type="submission" date="2019-07" db="EMBL/GenBank/DDBJ databases">
        <title>Whole genome shotgun sequence of Cellulomonas hominis NBRC 16055.</title>
        <authorList>
            <person name="Hosoyama A."/>
            <person name="Uohara A."/>
            <person name="Ohji S."/>
            <person name="Ichikawa N."/>
        </authorList>
    </citation>
    <scope>NUCLEOTIDE SEQUENCE [LARGE SCALE GENOMIC DNA]</scope>
    <source>
        <strain evidence="8 10">NBRC 16055</strain>
    </source>
</reference>
<name>A0A511FI32_9CELL</name>
<evidence type="ECO:0000256" key="3">
    <source>
        <dbReference type="ARBA" id="ARBA00022729"/>
    </source>
</evidence>
<evidence type="ECO:0000313" key="11">
    <source>
        <dbReference type="Proteomes" id="UP000564629"/>
    </source>
</evidence>
<proteinExistence type="predicted"/>
<dbReference type="EMBL" id="JACHDN010000001">
    <property type="protein sequence ID" value="MBB5475449.1"/>
    <property type="molecule type" value="Genomic_DNA"/>
</dbReference>
<keyword evidence="2" id="KW-1003">Cell membrane</keyword>
<dbReference type="Proteomes" id="UP000564629">
    <property type="component" value="Unassembled WGS sequence"/>
</dbReference>
<dbReference type="GO" id="GO:0005886">
    <property type="term" value="C:plasma membrane"/>
    <property type="evidence" value="ECO:0007669"/>
    <property type="project" value="UniProtKB-SubCell"/>
</dbReference>
<evidence type="ECO:0000256" key="4">
    <source>
        <dbReference type="ARBA" id="ARBA00023136"/>
    </source>
</evidence>
<evidence type="ECO:0000313" key="10">
    <source>
        <dbReference type="Proteomes" id="UP000321723"/>
    </source>
</evidence>
<dbReference type="InterPro" id="IPR032018">
    <property type="entry name" value="LppA/LppB/LprP"/>
</dbReference>
<evidence type="ECO:0000256" key="6">
    <source>
        <dbReference type="ARBA" id="ARBA00023288"/>
    </source>
</evidence>
<keyword evidence="6" id="KW-0449">Lipoprotein</keyword>
<dbReference type="Pfam" id="PF16708">
    <property type="entry name" value="LppA"/>
    <property type="match status" value="1"/>
</dbReference>
<dbReference type="Proteomes" id="UP000321723">
    <property type="component" value="Unassembled WGS sequence"/>
</dbReference>
<evidence type="ECO:0000256" key="7">
    <source>
        <dbReference type="SAM" id="MobiDB-lite"/>
    </source>
</evidence>
<keyword evidence="5" id="KW-0564">Palmitate</keyword>
<organism evidence="8 10">
    <name type="scientific">Cellulomonas hominis</name>
    <dbReference type="NCBI Taxonomy" id="156981"/>
    <lineage>
        <taxon>Bacteria</taxon>
        <taxon>Bacillati</taxon>
        <taxon>Actinomycetota</taxon>
        <taxon>Actinomycetes</taxon>
        <taxon>Micrococcales</taxon>
        <taxon>Cellulomonadaceae</taxon>
        <taxon>Cellulomonas</taxon>
    </lineage>
</organism>
<evidence type="ECO:0000256" key="5">
    <source>
        <dbReference type="ARBA" id="ARBA00023139"/>
    </source>
</evidence>
<comment type="caution">
    <text evidence="8">The sequence shown here is derived from an EMBL/GenBank/DDBJ whole genome shotgun (WGS) entry which is preliminary data.</text>
</comment>
<keyword evidence="4" id="KW-0472">Membrane</keyword>
<dbReference type="AlphaFoldDB" id="A0A511FI32"/>
<evidence type="ECO:0000256" key="2">
    <source>
        <dbReference type="ARBA" id="ARBA00022475"/>
    </source>
</evidence>
<evidence type="ECO:0000256" key="1">
    <source>
        <dbReference type="ARBA" id="ARBA00004193"/>
    </source>
</evidence>
<evidence type="ECO:0008006" key="12">
    <source>
        <dbReference type="Google" id="ProtNLM"/>
    </source>
</evidence>
<gene>
    <name evidence="8" type="primary">lppV</name>
    <name evidence="8" type="ORF">CHO01_40170</name>
    <name evidence="9" type="ORF">HNR08_004185</name>
</gene>
<sequence>MPALVALAAVLSGCTGGGEDGSSESPGSQEQVETVDARPQMEDVLDRYEAMEREMIAALETELPGLTWQMDTEDIGMTRSLCIEAGLGDDAEEVDLATLWAGGTLDPASWHRAVEIVQEVGDRYGFTEKSTVVDRADDLEVVGEDEYGGRYRFGMAVNTILLVRTGCHVWAELPDEDYQRPSPLDG</sequence>
<accession>A0A511FI32</accession>
<reference evidence="9 11" key="2">
    <citation type="submission" date="2020-08" db="EMBL/GenBank/DDBJ databases">
        <title>Sequencing the genomes of 1000 actinobacteria strains.</title>
        <authorList>
            <person name="Klenk H.-P."/>
        </authorList>
    </citation>
    <scope>NUCLEOTIDE SEQUENCE [LARGE SCALE GENOMIC DNA]</scope>
    <source>
        <strain evidence="9 11">DSM 9581</strain>
    </source>
</reference>
<protein>
    <recommendedName>
        <fullName evidence="12">Lipoprotein</fullName>
    </recommendedName>
</protein>
<keyword evidence="3" id="KW-0732">Signal</keyword>
<dbReference type="RefSeq" id="WP_168431080.1">
    <property type="nucleotide sequence ID" value="NZ_BJVQ01000133.1"/>
</dbReference>
<evidence type="ECO:0000313" key="9">
    <source>
        <dbReference type="EMBL" id="MBB5475449.1"/>
    </source>
</evidence>
<dbReference type="EMBL" id="BJVQ01000133">
    <property type="protein sequence ID" value="GEL48901.1"/>
    <property type="molecule type" value="Genomic_DNA"/>
</dbReference>
<evidence type="ECO:0000313" key="8">
    <source>
        <dbReference type="EMBL" id="GEL48901.1"/>
    </source>
</evidence>
<keyword evidence="10" id="KW-1185">Reference proteome</keyword>
<feature type="region of interest" description="Disordered" evidence="7">
    <location>
        <begin position="15"/>
        <end position="37"/>
    </location>
</feature>